<keyword evidence="13 17" id="KW-0456">Lyase</keyword>
<comment type="catalytic activity">
    <reaction evidence="16">
        <text>hydrogencarbonate + H(+) = CO2 + H2O</text>
        <dbReference type="Rhea" id="RHEA:10748"/>
        <dbReference type="ChEBI" id="CHEBI:15377"/>
        <dbReference type="ChEBI" id="CHEBI:15378"/>
        <dbReference type="ChEBI" id="CHEBI:16526"/>
        <dbReference type="ChEBI" id="CHEBI:17544"/>
        <dbReference type="EC" id="4.2.1.1"/>
    </reaction>
    <physiologicalReaction direction="left-to-right" evidence="16">
        <dbReference type="Rhea" id="RHEA:10749"/>
    </physiologicalReaction>
    <physiologicalReaction direction="right-to-left" evidence="16">
        <dbReference type="Rhea" id="RHEA:10750"/>
    </physiologicalReaction>
</comment>
<evidence type="ECO:0000256" key="5">
    <source>
        <dbReference type="ARBA" id="ARBA00022475"/>
    </source>
</evidence>
<evidence type="ECO:0000256" key="18">
    <source>
        <dbReference type="SAM" id="Phobius"/>
    </source>
</evidence>
<dbReference type="SMART" id="SM01057">
    <property type="entry name" value="Carb_anhydrase"/>
    <property type="match status" value="1"/>
</dbReference>
<dbReference type="InterPro" id="IPR023561">
    <property type="entry name" value="Carbonic_anhydrase_a-class"/>
</dbReference>
<keyword evidence="14" id="KW-0449">Lipoprotein</keyword>
<evidence type="ECO:0000256" key="16">
    <source>
        <dbReference type="ARBA" id="ARBA00049061"/>
    </source>
</evidence>
<sequence length="309" mass="34544">MRNLLLCLVLVLVYKRCLSEDWCYQSQMSCDHPCKGPAAWNEVNSVCGGNRQSPINIVTKKTKKESSLTAFKFTGYDKIFTSMLKNNGRTVSLDIPLGATVSEGNLLHTYNAIQLHFHWGNNGSPGSEHTLDGEQYPMELHILHLKDTYIAVEDALNDTTGQAILGFFFEESDSENKEYSAFIAALAQVQDAEGQTELAISLNSLILSERMLGAYYRYEGSETTPGCSETVIWTMFEQPIPLSRDQLAAFSTLKFNGGKPMVDTFRPVQPRKGRVVYRSHSGAAIPAIMFSFFLVVLRVFLALCLCNFY</sequence>
<keyword evidence="12" id="KW-0325">Glycoprotein</keyword>
<feature type="transmembrane region" description="Helical" evidence="18">
    <location>
        <begin position="284"/>
        <end position="308"/>
    </location>
</feature>
<dbReference type="GeneID" id="108259756"/>
<dbReference type="InterPro" id="IPR001148">
    <property type="entry name" value="CA_dom"/>
</dbReference>
<comment type="subunit">
    <text evidence="4">Interacts with SLC4A4.</text>
</comment>
<evidence type="ECO:0000256" key="7">
    <source>
        <dbReference type="ARBA" id="ARBA00022723"/>
    </source>
</evidence>
<dbReference type="AlphaFoldDB" id="A0A2D0Q9J2"/>
<dbReference type="GO" id="GO:0098552">
    <property type="term" value="C:side of membrane"/>
    <property type="evidence" value="ECO:0007669"/>
    <property type="project" value="UniProtKB-KW"/>
</dbReference>
<keyword evidence="8 17" id="KW-0732">Signal</keyword>
<feature type="chain" id="PRO_5025092700" description="Carbonic anhydrase" evidence="17">
    <location>
        <begin position="20"/>
        <end position="309"/>
    </location>
</feature>
<gene>
    <name evidence="21" type="primary">LOC108259756</name>
</gene>
<keyword evidence="9 17" id="KW-0862">Zinc</keyword>
<dbReference type="FunFam" id="3.10.200.10:FF:000003">
    <property type="entry name" value="Carbonic anhydrase 12"/>
    <property type="match status" value="1"/>
</dbReference>
<evidence type="ECO:0000256" key="13">
    <source>
        <dbReference type="ARBA" id="ARBA00023239"/>
    </source>
</evidence>
<comment type="function">
    <text evidence="17">Reversible hydration of carbon dioxide.</text>
</comment>
<reference evidence="20" key="1">
    <citation type="journal article" date="2016" name="Nat. Commun.">
        <title>The channel catfish genome sequence provides insights into the evolution of scale formation in teleosts.</title>
        <authorList>
            <person name="Liu Z."/>
            <person name="Liu S."/>
            <person name="Yao J."/>
            <person name="Bao L."/>
            <person name="Zhang J."/>
            <person name="Li Y."/>
            <person name="Jiang C."/>
            <person name="Sun L."/>
            <person name="Wang R."/>
            <person name="Zhang Y."/>
            <person name="Zhou T."/>
            <person name="Zeng Q."/>
            <person name="Fu Q."/>
            <person name="Gao S."/>
            <person name="Li N."/>
            <person name="Koren S."/>
            <person name="Jiang Y."/>
            <person name="Zimin A."/>
            <person name="Xu P."/>
            <person name="Phillippy A.M."/>
            <person name="Geng X."/>
            <person name="Song L."/>
            <person name="Sun F."/>
            <person name="Li C."/>
            <person name="Wang X."/>
            <person name="Chen A."/>
            <person name="Jin Y."/>
            <person name="Yuan Z."/>
            <person name="Yang Y."/>
            <person name="Tan S."/>
            <person name="Peatman E."/>
            <person name="Lu J."/>
            <person name="Qin Z."/>
            <person name="Dunham R."/>
            <person name="Li Z."/>
            <person name="Sonstegard T."/>
            <person name="Feng J."/>
            <person name="Danzmann R.G."/>
            <person name="Schroeder S."/>
            <person name="Scheffler B."/>
            <person name="Duke M.V."/>
            <person name="Ballard L."/>
            <person name="Kucuktas H."/>
            <person name="Kaltenboeck L."/>
            <person name="Liu H."/>
            <person name="Armbruster J."/>
            <person name="Xie Y."/>
            <person name="Kirby M.L."/>
            <person name="Tian Y."/>
            <person name="Flanagan M.E."/>
            <person name="Mu W."/>
            <person name="Waldbieser G.C."/>
        </authorList>
    </citation>
    <scope>NUCLEOTIDE SEQUENCE [LARGE SCALE GENOMIC DNA]</scope>
    <source>
        <strain evidence="20">SDA103</strain>
    </source>
</reference>
<comment type="cofactor">
    <cofactor evidence="1 17">
        <name>Zn(2+)</name>
        <dbReference type="ChEBI" id="CHEBI:29105"/>
    </cofactor>
</comment>
<feature type="signal peptide" evidence="17">
    <location>
        <begin position="1"/>
        <end position="19"/>
    </location>
</feature>
<evidence type="ECO:0000256" key="10">
    <source>
        <dbReference type="ARBA" id="ARBA00023136"/>
    </source>
</evidence>
<feature type="domain" description="Alpha-carbonic anhydrase" evidence="19">
    <location>
        <begin position="20"/>
        <end position="280"/>
    </location>
</feature>
<dbReference type="PROSITE" id="PS51144">
    <property type="entry name" value="ALPHA_CA_2"/>
    <property type="match status" value="1"/>
</dbReference>
<evidence type="ECO:0000256" key="3">
    <source>
        <dbReference type="ARBA" id="ARBA00010718"/>
    </source>
</evidence>
<keyword evidence="11" id="KW-1015">Disulfide bond</keyword>
<comment type="function">
    <text evidence="15">Catalyzes the reversible hydration of carbon dioxide into bicarbonate and protons and thus is essential to maintaining intracellular and extracellular pH. May stimulate the sodium/bicarbonate transporter activity of SLC4A4 that acts in pH homeostasis. It is essential for acid overload removal from the retina and retina epithelium, and acid release in the choriocapillaris in the choroid.</text>
</comment>
<evidence type="ECO:0000313" key="21">
    <source>
        <dbReference type="RefSeq" id="XP_017314972.1"/>
    </source>
</evidence>
<keyword evidence="6" id="KW-0336">GPI-anchor</keyword>
<dbReference type="InterPro" id="IPR018338">
    <property type="entry name" value="Carbonic_anhydrase_a-class_CS"/>
</dbReference>
<evidence type="ECO:0000256" key="2">
    <source>
        <dbReference type="ARBA" id="ARBA00004609"/>
    </source>
</evidence>
<dbReference type="GO" id="GO:0004089">
    <property type="term" value="F:carbonate dehydratase activity"/>
    <property type="evidence" value="ECO:0007669"/>
    <property type="project" value="UniProtKB-UniRule"/>
</dbReference>
<dbReference type="GO" id="GO:0008270">
    <property type="term" value="F:zinc ion binding"/>
    <property type="evidence" value="ECO:0007669"/>
    <property type="project" value="UniProtKB-UniRule"/>
</dbReference>
<reference evidence="21" key="2">
    <citation type="submission" date="2025-08" db="UniProtKB">
        <authorList>
            <consortium name="RefSeq"/>
        </authorList>
    </citation>
    <scope>IDENTIFICATION</scope>
    <source>
        <tissue evidence="21">Blood</tissue>
    </source>
</reference>
<dbReference type="InterPro" id="IPR041874">
    <property type="entry name" value="CA4/CA15"/>
</dbReference>
<comment type="subcellular location">
    <subcellularLocation>
        <location evidence="2">Cell membrane</location>
        <topology evidence="2">Lipid-anchor</topology>
        <topology evidence="2">GPI-anchor</topology>
    </subcellularLocation>
</comment>
<dbReference type="Pfam" id="PF00194">
    <property type="entry name" value="Carb_anhydrase"/>
    <property type="match status" value="1"/>
</dbReference>
<keyword evidence="18" id="KW-0812">Transmembrane</keyword>
<dbReference type="Proteomes" id="UP000221080">
    <property type="component" value="Chromosome 28"/>
</dbReference>
<keyword evidence="7 17" id="KW-0479">Metal-binding</keyword>
<evidence type="ECO:0000256" key="1">
    <source>
        <dbReference type="ARBA" id="ARBA00001947"/>
    </source>
</evidence>
<accession>A0A2D0Q9J2</accession>
<evidence type="ECO:0000256" key="12">
    <source>
        <dbReference type="ARBA" id="ARBA00023180"/>
    </source>
</evidence>
<organism evidence="20 21">
    <name type="scientific">Ictalurus punctatus</name>
    <name type="common">Channel catfish</name>
    <name type="synonym">Silurus punctatus</name>
    <dbReference type="NCBI Taxonomy" id="7998"/>
    <lineage>
        <taxon>Eukaryota</taxon>
        <taxon>Metazoa</taxon>
        <taxon>Chordata</taxon>
        <taxon>Craniata</taxon>
        <taxon>Vertebrata</taxon>
        <taxon>Euteleostomi</taxon>
        <taxon>Actinopterygii</taxon>
        <taxon>Neopterygii</taxon>
        <taxon>Teleostei</taxon>
        <taxon>Ostariophysi</taxon>
        <taxon>Siluriformes</taxon>
        <taxon>Ictaluridae</taxon>
        <taxon>Ictalurus</taxon>
    </lineage>
</organism>
<dbReference type="EC" id="4.2.1.1" evidence="17"/>
<keyword evidence="18" id="KW-1133">Transmembrane helix</keyword>
<evidence type="ECO:0000256" key="14">
    <source>
        <dbReference type="ARBA" id="ARBA00023288"/>
    </source>
</evidence>
<evidence type="ECO:0000256" key="15">
    <source>
        <dbReference type="ARBA" id="ARBA00045603"/>
    </source>
</evidence>
<evidence type="ECO:0000256" key="4">
    <source>
        <dbReference type="ARBA" id="ARBA00011736"/>
    </source>
</evidence>
<evidence type="ECO:0000256" key="8">
    <source>
        <dbReference type="ARBA" id="ARBA00022729"/>
    </source>
</evidence>
<dbReference type="OMA" id="INIVTKW"/>
<comment type="similarity">
    <text evidence="3 17">Belongs to the alpha-carbonic anhydrase family.</text>
</comment>
<dbReference type="PROSITE" id="PS00162">
    <property type="entry name" value="ALPHA_CA_1"/>
    <property type="match status" value="1"/>
</dbReference>
<evidence type="ECO:0000256" key="6">
    <source>
        <dbReference type="ARBA" id="ARBA00022622"/>
    </source>
</evidence>
<name>A0A2D0Q9J2_ICTPU</name>
<keyword evidence="5" id="KW-1003">Cell membrane</keyword>
<evidence type="ECO:0000256" key="17">
    <source>
        <dbReference type="RuleBase" id="RU367011"/>
    </source>
</evidence>
<dbReference type="SUPFAM" id="SSF51069">
    <property type="entry name" value="Carbonic anhydrase"/>
    <property type="match status" value="1"/>
</dbReference>
<dbReference type="CDD" id="cd03117">
    <property type="entry name" value="alpha_CA_IV_XV_like"/>
    <property type="match status" value="1"/>
</dbReference>
<dbReference type="KEGG" id="ipu:108259756"/>
<evidence type="ECO:0000256" key="11">
    <source>
        <dbReference type="ARBA" id="ARBA00023157"/>
    </source>
</evidence>
<evidence type="ECO:0000256" key="9">
    <source>
        <dbReference type="ARBA" id="ARBA00022833"/>
    </source>
</evidence>
<protein>
    <recommendedName>
        <fullName evidence="17">Carbonic anhydrase</fullName>
        <ecNumber evidence="17">4.2.1.1</ecNumber>
    </recommendedName>
</protein>
<dbReference type="PANTHER" id="PTHR18952">
    <property type="entry name" value="CARBONIC ANHYDRASE"/>
    <property type="match status" value="1"/>
</dbReference>
<evidence type="ECO:0000259" key="19">
    <source>
        <dbReference type="PROSITE" id="PS51144"/>
    </source>
</evidence>
<dbReference type="STRING" id="7998.ENSIPUP00000017305"/>
<proteinExistence type="inferred from homology"/>
<dbReference type="OrthoDB" id="429145at2759"/>
<dbReference type="InterPro" id="IPR036398">
    <property type="entry name" value="CA_dom_sf"/>
</dbReference>
<dbReference type="GO" id="GO:0005886">
    <property type="term" value="C:plasma membrane"/>
    <property type="evidence" value="ECO:0007669"/>
    <property type="project" value="UniProtKB-SubCell"/>
</dbReference>
<dbReference type="RefSeq" id="XP_017314972.1">
    <property type="nucleotide sequence ID" value="XM_017459483.3"/>
</dbReference>
<evidence type="ECO:0000313" key="20">
    <source>
        <dbReference type="Proteomes" id="UP000221080"/>
    </source>
</evidence>
<dbReference type="PANTHER" id="PTHR18952:SF95">
    <property type="entry name" value="CARBONIC ANHYDRASE 4"/>
    <property type="match status" value="1"/>
</dbReference>
<dbReference type="Gene3D" id="3.10.200.10">
    <property type="entry name" value="Alpha carbonic anhydrase"/>
    <property type="match status" value="1"/>
</dbReference>
<keyword evidence="10 18" id="KW-0472">Membrane</keyword>
<keyword evidence="20" id="KW-1185">Reference proteome</keyword>